<name>H2XX30_CIOIN</name>
<keyword evidence="2" id="KW-1185">Reference proteome</keyword>
<reference evidence="1" key="2">
    <citation type="journal article" date="2008" name="Genome Biol.">
        <title>Improved genome assembly and evidence-based global gene model set for the chordate Ciona intestinalis: new insight into intron and operon populations.</title>
        <authorList>
            <person name="Satou Y."/>
            <person name="Mineta K."/>
            <person name="Ogasawara M."/>
            <person name="Sasakura Y."/>
            <person name="Shoguchi E."/>
            <person name="Ueno K."/>
            <person name="Yamada L."/>
            <person name="Matsumoto J."/>
            <person name="Wasserscheid J."/>
            <person name="Dewar K."/>
            <person name="Wiley G.B."/>
            <person name="Macmil S.L."/>
            <person name="Roe B.A."/>
            <person name="Zeller R.W."/>
            <person name="Hastings K.E."/>
            <person name="Lemaire P."/>
            <person name="Lindquist E."/>
            <person name="Endo T."/>
            <person name="Hotta K."/>
            <person name="Inaba K."/>
        </authorList>
    </citation>
    <scope>NUCLEOTIDE SEQUENCE [LARGE SCALE GENOMIC DNA]</scope>
    <source>
        <strain evidence="1">wild type</strain>
    </source>
</reference>
<proteinExistence type="predicted"/>
<reference evidence="1" key="3">
    <citation type="submission" date="2025-08" db="UniProtKB">
        <authorList>
            <consortium name="Ensembl"/>
        </authorList>
    </citation>
    <scope>IDENTIFICATION</scope>
</reference>
<organism evidence="1 2">
    <name type="scientific">Ciona intestinalis</name>
    <name type="common">Transparent sea squirt</name>
    <name type="synonym">Ascidia intestinalis</name>
    <dbReference type="NCBI Taxonomy" id="7719"/>
    <lineage>
        <taxon>Eukaryota</taxon>
        <taxon>Metazoa</taxon>
        <taxon>Chordata</taxon>
        <taxon>Tunicata</taxon>
        <taxon>Ascidiacea</taxon>
        <taxon>Phlebobranchia</taxon>
        <taxon>Cionidae</taxon>
        <taxon>Ciona</taxon>
    </lineage>
</organism>
<dbReference type="HOGENOM" id="CLU_3359377_0_0_1"/>
<accession>H2XX30</accession>
<dbReference type="EMBL" id="EAAA01001740">
    <property type="status" value="NOT_ANNOTATED_CDS"/>
    <property type="molecule type" value="Genomic_DNA"/>
</dbReference>
<evidence type="ECO:0000313" key="2">
    <source>
        <dbReference type="Proteomes" id="UP000008144"/>
    </source>
</evidence>
<reference evidence="1" key="4">
    <citation type="submission" date="2025-09" db="UniProtKB">
        <authorList>
            <consortium name="Ensembl"/>
        </authorList>
    </citation>
    <scope>IDENTIFICATION</scope>
</reference>
<dbReference type="Ensembl" id="ENSCINT00000032854.1">
    <property type="protein sequence ID" value="ENSCINP00000034214.1"/>
    <property type="gene ID" value="ENSCING00000022808.1"/>
</dbReference>
<dbReference type="Proteomes" id="UP000008144">
    <property type="component" value="Chromosome 3"/>
</dbReference>
<dbReference type="InParanoid" id="H2XX30"/>
<evidence type="ECO:0000313" key="1">
    <source>
        <dbReference type="Ensembl" id="ENSCINP00000034214.1"/>
    </source>
</evidence>
<reference evidence="2" key="1">
    <citation type="journal article" date="2002" name="Science">
        <title>The draft genome of Ciona intestinalis: insights into chordate and vertebrate origins.</title>
        <authorList>
            <person name="Dehal P."/>
            <person name="Satou Y."/>
            <person name="Campbell R.K."/>
            <person name="Chapman J."/>
            <person name="Degnan B."/>
            <person name="De Tomaso A."/>
            <person name="Davidson B."/>
            <person name="Di Gregorio A."/>
            <person name="Gelpke M."/>
            <person name="Goodstein D.M."/>
            <person name="Harafuji N."/>
            <person name="Hastings K.E."/>
            <person name="Ho I."/>
            <person name="Hotta K."/>
            <person name="Huang W."/>
            <person name="Kawashima T."/>
            <person name="Lemaire P."/>
            <person name="Martinez D."/>
            <person name="Meinertzhagen I.A."/>
            <person name="Necula S."/>
            <person name="Nonaka M."/>
            <person name="Putnam N."/>
            <person name="Rash S."/>
            <person name="Saiga H."/>
            <person name="Satake M."/>
            <person name="Terry A."/>
            <person name="Yamada L."/>
            <person name="Wang H.G."/>
            <person name="Awazu S."/>
            <person name="Azumi K."/>
            <person name="Boore J."/>
            <person name="Branno M."/>
            <person name="Chin-Bow S."/>
            <person name="DeSantis R."/>
            <person name="Doyle S."/>
            <person name="Francino P."/>
            <person name="Keys D.N."/>
            <person name="Haga S."/>
            <person name="Hayashi H."/>
            <person name="Hino K."/>
            <person name="Imai K.S."/>
            <person name="Inaba K."/>
            <person name="Kano S."/>
            <person name="Kobayashi K."/>
            <person name="Kobayashi M."/>
            <person name="Lee B.I."/>
            <person name="Makabe K.W."/>
            <person name="Manohar C."/>
            <person name="Matassi G."/>
            <person name="Medina M."/>
            <person name="Mochizuki Y."/>
            <person name="Mount S."/>
            <person name="Morishita T."/>
            <person name="Miura S."/>
            <person name="Nakayama A."/>
            <person name="Nishizaka S."/>
            <person name="Nomoto H."/>
            <person name="Ohta F."/>
            <person name="Oishi K."/>
            <person name="Rigoutsos I."/>
            <person name="Sano M."/>
            <person name="Sasaki A."/>
            <person name="Sasakura Y."/>
            <person name="Shoguchi E."/>
            <person name="Shin-i T."/>
            <person name="Spagnuolo A."/>
            <person name="Stainier D."/>
            <person name="Suzuki M.M."/>
            <person name="Tassy O."/>
            <person name="Takatori N."/>
            <person name="Tokuoka M."/>
            <person name="Yagi K."/>
            <person name="Yoshizaki F."/>
            <person name="Wada S."/>
            <person name="Zhang C."/>
            <person name="Hyatt P.D."/>
            <person name="Larimer F."/>
            <person name="Detter C."/>
            <person name="Doggett N."/>
            <person name="Glavina T."/>
            <person name="Hawkins T."/>
            <person name="Richardson P."/>
            <person name="Lucas S."/>
            <person name="Kohara Y."/>
            <person name="Levine M."/>
            <person name="Satoh N."/>
            <person name="Rokhsar D.S."/>
        </authorList>
    </citation>
    <scope>NUCLEOTIDE SEQUENCE [LARGE SCALE GENOMIC DNA]</scope>
</reference>
<dbReference type="AlphaFoldDB" id="H2XX30"/>
<sequence>MKNYLFVQSHHSNFCIEMYRPVCCSVIILQSDSLYG</sequence>
<protein>
    <submittedName>
        <fullName evidence="1">Uncharacterized protein</fullName>
    </submittedName>
</protein>